<dbReference type="GeneID" id="66102814"/>
<reference evidence="3" key="1">
    <citation type="submission" date="2020-11" db="EMBL/GenBank/DDBJ databases">
        <title>Adaptations for nitrogen fixation in a non-lichenized fungal sporocarp promotes dispersal by wood-feeding termites.</title>
        <authorList>
            <consortium name="DOE Joint Genome Institute"/>
            <person name="Koch R.A."/>
            <person name="Yoon G."/>
            <person name="Arayal U."/>
            <person name="Lail K."/>
            <person name="Amirebrahimi M."/>
            <person name="Labutti K."/>
            <person name="Lipzen A."/>
            <person name="Riley R."/>
            <person name="Barry K."/>
            <person name="Henrissat B."/>
            <person name="Grigoriev I.V."/>
            <person name="Herr J.R."/>
            <person name="Aime M.C."/>
        </authorList>
    </citation>
    <scope>NUCLEOTIDE SEQUENCE</scope>
    <source>
        <strain evidence="3">MCA 3950</strain>
    </source>
</reference>
<dbReference type="Pfam" id="PF20152">
    <property type="entry name" value="DUF6534"/>
    <property type="match status" value="1"/>
</dbReference>
<dbReference type="PANTHER" id="PTHR40465">
    <property type="entry name" value="CHROMOSOME 1, WHOLE GENOME SHOTGUN SEQUENCE"/>
    <property type="match status" value="1"/>
</dbReference>
<evidence type="ECO:0000313" key="3">
    <source>
        <dbReference type="EMBL" id="KAG7443395.1"/>
    </source>
</evidence>
<organism evidence="3 4">
    <name type="scientific">Guyanagaster necrorhizus</name>
    <dbReference type="NCBI Taxonomy" id="856835"/>
    <lineage>
        <taxon>Eukaryota</taxon>
        <taxon>Fungi</taxon>
        <taxon>Dikarya</taxon>
        <taxon>Basidiomycota</taxon>
        <taxon>Agaricomycotina</taxon>
        <taxon>Agaricomycetes</taxon>
        <taxon>Agaricomycetidae</taxon>
        <taxon>Agaricales</taxon>
        <taxon>Marasmiineae</taxon>
        <taxon>Physalacriaceae</taxon>
        <taxon>Guyanagaster</taxon>
    </lineage>
</organism>
<name>A0A9P7VMR9_9AGAR</name>
<keyword evidence="1" id="KW-0812">Transmembrane</keyword>
<keyword evidence="1" id="KW-1133">Transmembrane helix</keyword>
<feature type="transmembrane region" description="Helical" evidence="1">
    <location>
        <begin position="237"/>
        <end position="257"/>
    </location>
</feature>
<dbReference type="RefSeq" id="XP_043036895.1">
    <property type="nucleotide sequence ID" value="XM_043180518.1"/>
</dbReference>
<dbReference type="PANTHER" id="PTHR40465:SF1">
    <property type="entry name" value="DUF6534 DOMAIN-CONTAINING PROTEIN"/>
    <property type="match status" value="1"/>
</dbReference>
<keyword evidence="1" id="KW-0472">Membrane</keyword>
<gene>
    <name evidence="3" type="ORF">BT62DRAFT_329363</name>
</gene>
<feature type="transmembrane region" description="Helical" evidence="1">
    <location>
        <begin position="154"/>
        <end position="173"/>
    </location>
</feature>
<dbReference type="OrthoDB" id="3270417at2759"/>
<comment type="caution">
    <text evidence="3">The sequence shown here is derived from an EMBL/GenBank/DDBJ whole genome shotgun (WGS) entry which is preliminary data.</text>
</comment>
<feature type="domain" description="DUF6534" evidence="2">
    <location>
        <begin position="202"/>
        <end position="289"/>
    </location>
</feature>
<feature type="transmembrane region" description="Helical" evidence="1">
    <location>
        <begin position="193"/>
        <end position="216"/>
    </location>
</feature>
<dbReference type="EMBL" id="MU250545">
    <property type="protein sequence ID" value="KAG7443395.1"/>
    <property type="molecule type" value="Genomic_DNA"/>
</dbReference>
<feature type="transmembrane region" description="Helical" evidence="1">
    <location>
        <begin position="112"/>
        <end position="142"/>
    </location>
</feature>
<dbReference type="Proteomes" id="UP000812287">
    <property type="component" value="Unassembled WGS sequence"/>
</dbReference>
<protein>
    <recommendedName>
        <fullName evidence="2">DUF6534 domain-containing protein</fullName>
    </recommendedName>
</protein>
<accession>A0A9P7VMR9</accession>
<feature type="transmembrane region" description="Helical" evidence="1">
    <location>
        <begin position="81"/>
        <end position="106"/>
    </location>
</feature>
<dbReference type="AlphaFoldDB" id="A0A9P7VMR9"/>
<proteinExistence type="predicted"/>
<evidence type="ECO:0000259" key="2">
    <source>
        <dbReference type="Pfam" id="PF20152"/>
    </source>
</evidence>
<feature type="transmembrane region" description="Helical" evidence="1">
    <location>
        <begin position="44"/>
        <end position="69"/>
    </location>
</feature>
<evidence type="ECO:0000313" key="4">
    <source>
        <dbReference type="Proteomes" id="UP000812287"/>
    </source>
</evidence>
<dbReference type="InterPro" id="IPR045339">
    <property type="entry name" value="DUF6534"/>
</dbReference>
<keyword evidence="4" id="KW-1185">Reference proteome</keyword>
<evidence type="ECO:0000256" key="1">
    <source>
        <dbReference type="SAM" id="Phobius"/>
    </source>
</evidence>
<sequence>MLSVMLRNITCDLTSPASTLAPQMSSLLISIPLTDIPSLLGRTLGAVFIADIIASIFYGITILQTVVYYKQYPEDPWFLRYAIALLWIFDTLHVALSTHALYFYLVKSSGNYLALFGIVWSFPLQILLNMLIIPCVQILYAVRIWKLGSHFHVVLPRFIFLAVAATFGVGVYVTYAAYTLRSFVNIPDMTVSIYTNFSTISVADFVIAGAMCFYLHKGRSMTSISSTTKIIVRLMRLAVISGLVTSLCSLFTLIAYIAWPESLIFEAINFVLPRLYINSLLAMLNSRRSSMWSVEKGHHVNKKIMRFATPVAGSGTADSGETDITISDLSAAEAETNSTLPLPAMEGNRSWFE</sequence>